<reference evidence="3 4" key="1">
    <citation type="submission" date="2019-02" db="EMBL/GenBank/DDBJ databases">
        <authorList>
            <person name="Li Y."/>
        </authorList>
    </citation>
    <scope>NUCLEOTIDE SEQUENCE [LARGE SCALE GENOMIC DNA]</scope>
    <source>
        <strain evidence="3 4">30C10-4-7</strain>
    </source>
</reference>
<dbReference type="RefSeq" id="WP_130141556.1">
    <property type="nucleotide sequence ID" value="NZ_SGIT01000002.1"/>
</dbReference>
<evidence type="ECO:0000256" key="1">
    <source>
        <dbReference type="SAM" id="MobiDB-lite"/>
    </source>
</evidence>
<dbReference type="AlphaFoldDB" id="A0A4Q6XSV3"/>
<evidence type="ECO:0000313" key="4">
    <source>
        <dbReference type="Proteomes" id="UP000292855"/>
    </source>
</evidence>
<accession>A0A4Q6XSV3</accession>
<name>A0A4Q6XSV3_9SPHI</name>
<dbReference type="InterPro" id="IPR008964">
    <property type="entry name" value="Invasin/intimin_cell_adhesion"/>
</dbReference>
<dbReference type="InterPro" id="IPR013783">
    <property type="entry name" value="Ig-like_fold"/>
</dbReference>
<organism evidence="3 4">
    <name type="scientific">Sphingobacterium corticibacterium</name>
    <dbReference type="NCBI Taxonomy" id="2484746"/>
    <lineage>
        <taxon>Bacteria</taxon>
        <taxon>Pseudomonadati</taxon>
        <taxon>Bacteroidota</taxon>
        <taxon>Sphingobacteriia</taxon>
        <taxon>Sphingobacteriales</taxon>
        <taxon>Sphingobacteriaceae</taxon>
        <taxon>Sphingobacterium</taxon>
    </lineage>
</organism>
<evidence type="ECO:0008006" key="5">
    <source>
        <dbReference type="Google" id="ProtNLM"/>
    </source>
</evidence>
<dbReference type="EMBL" id="SGIT01000002">
    <property type="protein sequence ID" value="RZF59637.1"/>
    <property type="molecule type" value="Genomic_DNA"/>
</dbReference>
<comment type="caution">
    <text evidence="3">The sequence shown here is derived from an EMBL/GenBank/DDBJ whole genome shotgun (WGS) entry which is preliminary data.</text>
</comment>
<dbReference type="Gene3D" id="2.60.40.10">
    <property type="entry name" value="Immunoglobulins"/>
    <property type="match status" value="1"/>
</dbReference>
<feature type="signal peptide" evidence="2">
    <location>
        <begin position="1"/>
        <end position="20"/>
    </location>
</feature>
<dbReference type="SUPFAM" id="SSF49373">
    <property type="entry name" value="Invasin/intimin cell-adhesion fragments"/>
    <property type="match status" value="1"/>
</dbReference>
<keyword evidence="2" id="KW-0732">Signal</keyword>
<gene>
    <name evidence="3" type="ORF">EWE74_10780</name>
</gene>
<keyword evidence="4" id="KW-1185">Reference proteome</keyword>
<sequence length="693" mass="76577">MKKFLLKTSWLALCFLTLVACEKDNPGADEDETPTIDETTSLSKKSGLPGQIFELTTANKITGENYLLRIGSEEVPAYKTSSNTLVFSLPYLSPGDYFIDLNIIDVYLGQLPIKVDQYTPIADIDQTYNEIMAWVEDKDAPVADQQIENLINLRIEQAFSRLTDDEKKAQLFQVKSFMEQVEHETAALEKSLAATAVDGQLNGIKKKSSVSLKSSSRPYRNARMQEINRHAADFLAAGMTIGAIGAVGVIASWASGPAAPVVGTFYALVMVKQVGRMLGIMLDSVVGMKNVVGIAISDAFSFRAHHVRQSTSPSGISTMSNGNSIVFIKDTPQEVDITFTFGSVALELESLVQSEFFGKFFATYHKFIELYTPLYNGQQKVQQLLLTEQQIFPPPSDFMPTDFVQEDLSVDAEEISITNISPTGLDIQIAQGENGILFTTSSATIIDSVDISFDIVYTQEEFEHTVTQTINASYDGREQETYRLEVASGNEQTGQYGNKLKEALMVKVTNQKGEPMVNAKVNWRIVGGNGQVIPHADTTDRTGTAYADWTLGTSGNQEVIAELLDNQGSAIAEVRFIAVIEENDLAGVWVMRSARRWGWTWGENEDGVRERKPYDGVENSSGLSITLNEDYTCIVIDEDGARSQGIYSTNGSKLILMNTEYTYSLTGNTLKTMFRHADAYGEHNSDTTFERIR</sequence>
<feature type="region of interest" description="Disordered" evidence="1">
    <location>
        <begin position="27"/>
        <end position="46"/>
    </location>
</feature>
<proteinExistence type="predicted"/>
<dbReference type="Proteomes" id="UP000292855">
    <property type="component" value="Unassembled WGS sequence"/>
</dbReference>
<evidence type="ECO:0000256" key="2">
    <source>
        <dbReference type="SAM" id="SignalP"/>
    </source>
</evidence>
<evidence type="ECO:0000313" key="3">
    <source>
        <dbReference type="EMBL" id="RZF59637.1"/>
    </source>
</evidence>
<protein>
    <recommendedName>
        <fullName evidence="5">Big-1 domain-containing protein</fullName>
    </recommendedName>
</protein>
<feature type="chain" id="PRO_5021030130" description="Big-1 domain-containing protein" evidence="2">
    <location>
        <begin position="21"/>
        <end position="693"/>
    </location>
</feature>
<dbReference type="PROSITE" id="PS51257">
    <property type="entry name" value="PROKAR_LIPOPROTEIN"/>
    <property type="match status" value="1"/>
</dbReference>